<dbReference type="Proteomes" id="UP000593564">
    <property type="component" value="Unassembled WGS sequence"/>
</dbReference>
<name>A0A7J7GL64_CAMSI</name>
<comment type="caution">
    <text evidence="1">The sequence shown here is derived from an EMBL/GenBank/DDBJ whole genome shotgun (WGS) entry which is preliminary data.</text>
</comment>
<dbReference type="AlphaFoldDB" id="A0A7J7GL64"/>
<reference evidence="2" key="1">
    <citation type="journal article" date="2020" name="Nat. Commun.">
        <title>Genome assembly of wild tea tree DASZ reveals pedigree and selection history of tea varieties.</title>
        <authorList>
            <person name="Zhang W."/>
            <person name="Zhang Y."/>
            <person name="Qiu H."/>
            <person name="Guo Y."/>
            <person name="Wan H."/>
            <person name="Zhang X."/>
            <person name="Scossa F."/>
            <person name="Alseekh S."/>
            <person name="Zhang Q."/>
            <person name="Wang P."/>
            <person name="Xu L."/>
            <person name="Schmidt M.H."/>
            <person name="Jia X."/>
            <person name="Li D."/>
            <person name="Zhu A."/>
            <person name="Guo F."/>
            <person name="Chen W."/>
            <person name="Ni D."/>
            <person name="Usadel B."/>
            <person name="Fernie A.R."/>
            <person name="Wen W."/>
        </authorList>
    </citation>
    <scope>NUCLEOTIDE SEQUENCE [LARGE SCALE GENOMIC DNA]</scope>
    <source>
        <strain evidence="2">cv. G240</strain>
    </source>
</reference>
<accession>A0A7J7GL64</accession>
<dbReference type="EMBL" id="JACBKZ010000010">
    <property type="protein sequence ID" value="KAF5940164.1"/>
    <property type="molecule type" value="Genomic_DNA"/>
</dbReference>
<evidence type="ECO:0000313" key="1">
    <source>
        <dbReference type="EMBL" id="KAF5940164.1"/>
    </source>
</evidence>
<organism evidence="1 2">
    <name type="scientific">Camellia sinensis</name>
    <name type="common">Tea plant</name>
    <name type="synonym">Thea sinensis</name>
    <dbReference type="NCBI Taxonomy" id="4442"/>
    <lineage>
        <taxon>Eukaryota</taxon>
        <taxon>Viridiplantae</taxon>
        <taxon>Streptophyta</taxon>
        <taxon>Embryophyta</taxon>
        <taxon>Tracheophyta</taxon>
        <taxon>Spermatophyta</taxon>
        <taxon>Magnoliopsida</taxon>
        <taxon>eudicotyledons</taxon>
        <taxon>Gunneridae</taxon>
        <taxon>Pentapetalae</taxon>
        <taxon>asterids</taxon>
        <taxon>Ericales</taxon>
        <taxon>Theaceae</taxon>
        <taxon>Camellia</taxon>
    </lineage>
</organism>
<proteinExistence type="predicted"/>
<keyword evidence="2" id="KW-1185">Reference proteome</keyword>
<protein>
    <submittedName>
        <fullName evidence="1">Uncharacterized protein</fullName>
    </submittedName>
</protein>
<sequence length="108" mass="11983">MNLSESWVFLGLKCLKEFPNEDDKTLTIAPNLNDTTLPSLSEQRLILLSHATITSGGVVLHTTASHALTDTIAELRFGCHFWDEDSNGNDEMLLHMPPLFLAVQSFTP</sequence>
<gene>
    <name evidence="1" type="ORF">HYC85_021331</name>
</gene>
<reference evidence="1 2" key="2">
    <citation type="submission" date="2020-07" db="EMBL/GenBank/DDBJ databases">
        <title>Genome assembly of wild tea tree DASZ reveals pedigree and selection history of tea varieties.</title>
        <authorList>
            <person name="Zhang W."/>
        </authorList>
    </citation>
    <scope>NUCLEOTIDE SEQUENCE [LARGE SCALE GENOMIC DNA]</scope>
    <source>
        <strain evidence="2">cv. G240</strain>
        <tissue evidence="1">Leaf</tissue>
    </source>
</reference>
<evidence type="ECO:0000313" key="2">
    <source>
        <dbReference type="Proteomes" id="UP000593564"/>
    </source>
</evidence>